<keyword evidence="5 10" id="KW-0963">Cytoplasm</keyword>
<feature type="domain" description="SIS" evidence="12">
    <location>
        <begin position="455"/>
        <end position="597"/>
    </location>
</feature>
<dbReference type="PROSITE" id="PS51278">
    <property type="entry name" value="GATASE_TYPE_2"/>
    <property type="match status" value="1"/>
</dbReference>
<dbReference type="AlphaFoldDB" id="A0A975YIZ6"/>
<dbReference type="InterPro" id="IPR017932">
    <property type="entry name" value="GATase_2_dom"/>
</dbReference>
<evidence type="ECO:0000256" key="9">
    <source>
        <dbReference type="ARBA" id="ARBA00022962"/>
    </source>
</evidence>
<dbReference type="FunFam" id="3.40.50.10490:FF:000002">
    <property type="entry name" value="Glutamine--fructose-6-phosphate aminotransferase [isomerizing]"/>
    <property type="match status" value="1"/>
</dbReference>
<dbReference type="NCBIfam" id="NF001484">
    <property type="entry name" value="PRK00331.1"/>
    <property type="match status" value="1"/>
</dbReference>
<dbReference type="InterPro" id="IPR005855">
    <property type="entry name" value="GFAT"/>
</dbReference>
<evidence type="ECO:0000256" key="6">
    <source>
        <dbReference type="ARBA" id="ARBA00022576"/>
    </source>
</evidence>
<dbReference type="InterPro" id="IPR047084">
    <property type="entry name" value="GFAT_N"/>
</dbReference>
<dbReference type="InterPro" id="IPR035466">
    <property type="entry name" value="GlmS/AgaS_SIS"/>
</dbReference>
<name>A0A975YIZ6_9PROT</name>
<dbReference type="Proteomes" id="UP000694001">
    <property type="component" value="Chromosome"/>
</dbReference>
<dbReference type="Pfam" id="PF01380">
    <property type="entry name" value="SIS"/>
    <property type="match status" value="2"/>
</dbReference>
<dbReference type="CDD" id="cd00714">
    <property type="entry name" value="GFAT"/>
    <property type="match status" value="1"/>
</dbReference>
<dbReference type="CDD" id="cd05008">
    <property type="entry name" value="SIS_GlmS_GlmD_1"/>
    <property type="match status" value="1"/>
</dbReference>
<reference evidence="13" key="1">
    <citation type="submission" date="2021-06" db="EMBL/GenBank/DDBJ databases">
        <title>Elioraea tepida, sp. nov., a moderately thermophilic aerobic anoxygenic phototrophic bacterium isolated from an alkaline siliceous hot spring mat community in Yellowstone National Park, WY, USA.</title>
        <authorList>
            <person name="Saini M.K."/>
            <person name="Yoshida S."/>
            <person name="Sebastian A."/>
            <person name="Hirose S."/>
            <person name="Hara E."/>
            <person name="Tamaki H."/>
            <person name="Soulier N.T."/>
            <person name="Albert I."/>
            <person name="Hanada S."/>
            <person name="Bryant D.A."/>
            <person name="Tank M."/>
        </authorList>
    </citation>
    <scope>NUCLEOTIDE SEQUENCE</scope>
    <source>
        <strain evidence="13">MS-P2</strain>
    </source>
</reference>
<dbReference type="KEGG" id="elio:KO353_12400"/>
<dbReference type="GO" id="GO:0006487">
    <property type="term" value="P:protein N-linked glycosylation"/>
    <property type="evidence" value="ECO:0007669"/>
    <property type="project" value="TreeGrafter"/>
</dbReference>
<dbReference type="NCBIfam" id="TIGR01135">
    <property type="entry name" value="glmS"/>
    <property type="match status" value="1"/>
</dbReference>
<evidence type="ECO:0000256" key="10">
    <source>
        <dbReference type="HAMAP-Rule" id="MF_00164"/>
    </source>
</evidence>
<evidence type="ECO:0000259" key="11">
    <source>
        <dbReference type="PROSITE" id="PS51278"/>
    </source>
</evidence>
<dbReference type="GO" id="GO:0006002">
    <property type="term" value="P:fructose 6-phosphate metabolic process"/>
    <property type="evidence" value="ECO:0007669"/>
    <property type="project" value="TreeGrafter"/>
</dbReference>
<evidence type="ECO:0000256" key="5">
    <source>
        <dbReference type="ARBA" id="ARBA00022490"/>
    </source>
</evidence>
<evidence type="ECO:0000256" key="4">
    <source>
        <dbReference type="ARBA" id="ARBA00016090"/>
    </source>
</evidence>
<evidence type="ECO:0000256" key="8">
    <source>
        <dbReference type="ARBA" id="ARBA00022737"/>
    </source>
</evidence>
<organism evidence="13 14">
    <name type="scientific">Elioraea tepida</name>
    <dbReference type="NCBI Taxonomy" id="2843330"/>
    <lineage>
        <taxon>Bacteria</taxon>
        <taxon>Pseudomonadati</taxon>
        <taxon>Pseudomonadota</taxon>
        <taxon>Alphaproteobacteria</taxon>
        <taxon>Acetobacterales</taxon>
        <taxon>Elioraeaceae</taxon>
        <taxon>Elioraea</taxon>
    </lineage>
</organism>
<evidence type="ECO:0000256" key="7">
    <source>
        <dbReference type="ARBA" id="ARBA00022679"/>
    </source>
</evidence>
<evidence type="ECO:0000313" key="14">
    <source>
        <dbReference type="Proteomes" id="UP000694001"/>
    </source>
</evidence>
<dbReference type="EC" id="2.6.1.16" evidence="3 10"/>
<proteinExistence type="inferred from homology"/>
<dbReference type="CDD" id="cd05009">
    <property type="entry name" value="SIS_GlmS_GlmD_2"/>
    <property type="match status" value="1"/>
</dbReference>
<dbReference type="InterPro" id="IPR001347">
    <property type="entry name" value="SIS_dom"/>
</dbReference>
<feature type="active site" description="Nucleophile; for GATase activity" evidence="10">
    <location>
        <position position="2"/>
    </location>
</feature>
<feature type="domain" description="Glutamine amidotransferase type-2" evidence="11">
    <location>
        <begin position="2"/>
        <end position="217"/>
    </location>
</feature>
<evidence type="ECO:0000256" key="1">
    <source>
        <dbReference type="ARBA" id="ARBA00001031"/>
    </source>
</evidence>
<dbReference type="PANTHER" id="PTHR10937">
    <property type="entry name" value="GLUCOSAMINE--FRUCTOSE-6-PHOSPHATE AMINOTRANSFERASE, ISOMERIZING"/>
    <property type="match status" value="1"/>
</dbReference>
<accession>A0A975YIZ6</accession>
<dbReference type="PROSITE" id="PS51464">
    <property type="entry name" value="SIS"/>
    <property type="match status" value="2"/>
</dbReference>
<dbReference type="GO" id="GO:0046349">
    <property type="term" value="P:amino sugar biosynthetic process"/>
    <property type="evidence" value="ECO:0007669"/>
    <property type="project" value="UniProtKB-ARBA"/>
</dbReference>
<evidence type="ECO:0000259" key="12">
    <source>
        <dbReference type="PROSITE" id="PS51464"/>
    </source>
</evidence>
<evidence type="ECO:0000256" key="2">
    <source>
        <dbReference type="ARBA" id="ARBA00004496"/>
    </source>
</evidence>
<feature type="domain" description="SIS" evidence="12">
    <location>
        <begin position="283"/>
        <end position="422"/>
    </location>
</feature>
<dbReference type="RefSeq" id="WP_218285031.1">
    <property type="nucleotide sequence ID" value="NZ_CP076448.1"/>
</dbReference>
<keyword evidence="8" id="KW-0677">Repeat</keyword>
<dbReference type="GO" id="GO:0006047">
    <property type="term" value="P:UDP-N-acetylglucosamine metabolic process"/>
    <property type="evidence" value="ECO:0007669"/>
    <property type="project" value="TreeGrafter"/>
</dbReference>
<dbReference type="GO" id="GO:0097367">
    <property type="term" value="F:carbohydrate derivative binding"/>
    <property type="evidence" value="ECO:0007669"/>
    <property type="project" value="InterPro"/>
</dbReference>
<sequence length="607" mass="64626">MCGIVGIVGRGLAAPLLLDALRRLEYRGYDSAGIATLVNGGIERRRAEGKIARLAALIDQNPLTGTTGIGHTRWATHGRPSEVNAHPIATERVAVVHNGIIENHAELKAELTAAGAVFESETDTETVARLLDRSLASGASPEEAMAATLKRIHGAFALAVLVAGRHDMIMAARRGSPLALGYGEGEMFVGSDALALAPLTERIAYLEEGDWAVVTGAGARIFDSENRPVERAIRRTAVSGAMVGKGNYRHFMEKEIHEQPAVIGDTLKSYIDPATRTVTLPDLGVDLGRIPRVSIVACGTSLYAGQVARDWFEQVARLPAVAEIASEFRYREPVLDPGAMALFISQSGETIDTLAALRWAKTQNQRIVSVINARESAMERESDGVLHTLAGPEIGVASTKAFTTQLAVLACLVIGTGRARGTLSPAREAELTSALIEVPARAAEVLEMDAALRAMAEEVAEARDVLYLGRGTAWTIAMEGALKLKEISYIHAEGYPAGEMKHGPIALIDEQVPVVVIAPAGPLFEKTASNVQEVHARGGRVILMSDKAGCERLAPLCAHTLALPSVHPFVAPILYAIPAQLLAYHVAVLKGTDVDQPRNLAKSVTVE</sequence>
<dbReference type="HAMAP" id="MF_00164">
    <property type="entry name" value="GlmS"/>
    <property type="match status" value="1"/>
</dbReference>
<comment type="subunit">
    <text evidence="10">Homodimer.</text>
</comment>
<gene>
    <name evidence="10 13" type="primary">glmS</name>
    <name evidence="13" type="ORF">KO353_12400</name>
</gene>
<evidence type="ECO:0000313" key="13">
    <source>
        <dbReference type="EMBL" id="QXM24071.1"/>
    </source>
</evidence>
<evidence type="ECO:0000256" key="3">
    <source>
        <dbReference type="ARBA" id="ARBA00012916"/>
    </source>
</evidence>
<feature type="initiator methionine" description="Removed" evidence="10">
    <location>
        <position position="1"/>
    </location>
</feature>
<dbReference type="EMBL" id="CP076448">
    <property type="protein sequence ID" value="QXM24071.1"/>
    <property type="molecule type" value="Genomic_DNA"/>
</dbReference>
<keyword evidence="7 10" id="KW-0808">Transferase</keyword>
<dbReference type="GO" id="GO:0004360">
    <property type="term" value="F:glutamine-fructose-6-phosphate transaminase (isomerizing) activity"/>
    <property type="evidence" value="ECO:0007669"/>
    <property type="project" value="UniProtKB-UniRule"/>
</dbReference>
<keyword evidence="9" id="KW-0315">Glutamine amidotransferase</keyword>
<dbReference type="InterPro" id="IPR035490">
    <property type="entry name" value="GlmS/FrlB_SIS"/>
</dbReference>
<dbReference type="FunFam" id="3.40.50.10490:FF:000001">
    <property type="entry name" value="Glutamine--fructose-6-phosphate aminotransferase [isomerizing]"/>
    <property type="match status" value="1"/>
</dbReference>
<comment type="subcellular location">
    <subcellularLocation>
        <location evidence="2 10">Cytoplasm</location>
    </subcellularLocation>
</comment>
<keyword evidence="14" id="KW-1185">Reference proteome</keyword>
<comment type="function">
    <text evidence="10">Catalyzes the first step in hexosamine metabolism, converting fructose-6P into glucosamine-6P using glutamine as a nitrogen source.</text>
</comment>
<dbReference type="Pfam" id="PF13522">
    <property type="entry name" value="GATase_6"/>
    <property type="match status" value="1"/>
</dbReference>
<protein>
    <recommendedName>
        <fullName evidence="4 10">Glutamine--fructose-6-phosphate aminotransferase [isomerizing]</fullName>
        <ecNumber evidence="3 10">2.6.1.16</ecNumber>
    </recommendedName>
    <alternativeName>
        <fullName evidence="10">D-fructose-6-phosphate amidotransferase</fullName>
    </alternativeName>
    <alternativeName>
        <fullName evidence="10">GFAT</fullName>
    </alternativeName>
    <alternativeName>
        <fullName evidence="10">Glucosamine-6-phosphate synthase</fullName>
    </alternativeName>
    <alternativeName>
        <fullName evidence="10">Hexosephosphate aminotransferase</fullName>
    </alternativeName>
    <alternativeName>
        <fullName evidence="10">L-glutamine--D-fructose-6-phosphate amidotransferase</fullName>
    </alternativeName>
</protein>
<keyword evidence="6 10" id="KW-0032">Aminotransferase</keyword>
<comment type="catalytic activity">
    <reaction evidence="1 10">
        <text>D-fructose 6-phosphate + L-glutamine = D-glucosamine 6-phosphate + L-glutamate</text>
        <dbReference type="Rhea" id="RHEA:13237"/>
        <dbReference type="ChEBI" id="CHEBI:29985"/>
        <dbReference type="ChEBI" id="CHEBI:58359"/>
        <dbReference type="ChEBI" id="CHEBI:58725"/>
        <dbReference type="ChEBI" id="CHEBI:61527"/>
        <dbReference type="EC" id="2.6.1.16"/>
    </reaction>
</comment>
<dbReference type="GO" id="GO:0005975">
    <property type="term" value="P:carbohydrate metabolic process"/>
    <property type="evidence" value="ECO:0007669"/>
    <property type="project" value="UniProtKB-UniRule"/>
</dbReference>
<dbReference type="FunFam" id="3.60.20.10:FF:000006">
    <property type="entry name" value="Glutamine--fructose-6-phosphate aminotransferase [isomerizing]"/>
    <property type="match status" value="1"/>
</dbReference>
<feature type="active site" description="For Fru-6P isomerization activity" evidence="10">
    <location>
        <position position="602"/>
    </location>
</feature>
<dbReference type="GO" id="GO:0005829">
    <property type="term" value="C:cytosol"/>
    <property type="evidence" value="ECO:0007669"/>
    <property type="project" value="TreeGrafter"/>
</dbReference>
<dbReference type="PANTHER" id="PTHR10937:SF0">
    <property type="entry name" value="GLUTAMINE--FRUCTOSE-6-PHOSPHATE TRANSAMINASE (ISOMERIZING)"/>
    <property type="match status" value="1"/>
</dbReference>